<comment type="pathway">
    <text evidence="2">Amino-acid biosynthesis; L-methionine biosynthesis via de novo pathway; L-homoserine from L-aspartate: step 3/3.</text>
</comment>
<dbReference type="CDD" id="cd04881">
    <property type="entry name" value="ACT_HSDH-Hom"/>
    <property type="match status" value="1"/>
</dbReference>
<dbReference type="PROSITE" id="PS01042">
    <property type="entry name" value="HOMOSER_DHGENASE"/>
    <property type="match status" value="1"/>
</dbReference>
<dbReference type="GO" id="GO:0009088">
    <property type="term" value="P:threonine biosynthetic process"/>
    <property type="evidence" value="ECO:0007669"/>
    <property type="project" value="UniProtKB-KW"/>
</dbReference>
<feature type="active site" description="Proton donor" evidence="12">
    <location>
        <position position="204"/>
    </location>
</feature>
<evidence type="ECO:0000256" key="14">
    <source>
        <dbReference type="RuleBase" id="RU004171"/>
    </source>
</evidence>
<evidence type="ECO:0000313" key="17">
    <source>
        <dbReference type="Proteomes" id="UP000235162"/>
    </source>
</evidence>
<comment type="catalytic activity">
    <reaction evidence="11">
        <text>L-homoserine + NAD(+) = L-aspartate 4-semialdehyde + NADH + H(+)</text>
        <dbReference type="Rhea" id="RHEA:15757"/>
        <dbReference type="ChEBI" id="CHEBI:15378"/>
        <dbReference type="ChEBI" id="CHEBI:57476"/>
        <dbReference type="ChEBI" id="CHEBI:57540"/>
        <dbReference type="ChEBI" id="CHEBI:57945"/>
        <dbReference type="ChEBI" id="CHEBI:537519"/>
        <dbReference type="EC" id="1.1.1.3"/>
    </reaction>
    <physiologicalReaction direction="right-to-left" evidence="11">
        <dbReference type="Rhea" id="RHEA:15759"/>
    </physiologicalReaction>
</comment>
<dbReference type="PANTHER" id="PTHR43331:SF1">
    <property type="entry name" value="HOMOSERINE DEHYDROGENASE"/>
    <property type="match status" value="1"/>
</dbReference>
<keyword evidence="6" id="KW-0028">Amino-acid biosynthesis</keyword>
<reference evidence="16 17" key="1">
    <citation type="submission" date="2018-01" db="EMBL/GenBank/DDBJ databases">
        <title>The draft genome sequence of Halioglobus japonicus S1-36.</title>
        <authorList>
            <person name="Du Z.-J."/>
            <person name="Shi M.-J."/>
        </authorList>
    </citation>
    <scope>NUCLEOTIDE SEQUENCE [LARGE SCALE GENOMIC DNA]</scope>
    <source>
        <strain evidence="16 17">S1-36</strain>
    </source>
</reference>
<dbReference type="InterPro" id="IPR016204">
    <property type="entry name" value="HDH"/>
</dbReference>
<dbReference type="SUPFAM" id="SSF55347">
    <property type="entry name" value="Glyceraldehyde-3-phosphate dehydrogenase-like, C-terminal domain"/>
    <property type="match status" value="1"/>
</dbReference>
<dbReference type="InterPro" id="IPR002912">
    <property type="entry name" value="ACT_dom"/>
</dbReference>
<evidence type="ECO:0000256" key="13">
    <source>
        <dbReference type="PIRSR" id="PIRSR000098-2"/>
    </source>
</evidence>
<dbReference type="Pfam" id="PF00742">
    <property type="entry name" value="Homoserine_dh"/>
    <property type="match status" value="1"/>
</dbReference>
<feature type="domain" description="ACT" evidence="15">
    <location>
        <begin position="354"/>
        <end position="431"/>
    </location>
</feature>
<keyword evidence="10" id="KW-0486">Methionine biosynthesis</keyword>
<dbReference type="InterPro" id="IPR001342">
    <property type="entry name" value="HDH_cat"/>
</dbReference>
<dbReference type="SUPFAM" id="SSF55021">
    <property type="entry name" value="ACT-like"/>
    <property type="match status" value="1"/>
</dbReference>
<evidence type="ECO:0000313" key="16">
    <source>
        <dbReference type="EMBL" id="PLW87608.1"/>
    </source>
</evidence>
<comment type="similarity">
    <text evidence="3 14">Belongs to the homoserine dehydrogenase family.</text>
</comment>
<comment type="caution">
    <text evidence="16">The sequence shown here is derived from an EMBL/GenBank/DDBJ whole genome shotgun (WGS) entry which is preliminary data.</text>
</comment>
<dbReference type="PIRSF" id="PIRSF000098">
    <property type="entry name" value="Homoser_dehydrog"/>
    <property type="match status" value="1"/>
</dbReference>
<evidence type="ECO:0000256" key="11">
    <source>
        <dbReference type="ARBA" id="ARBA00049031"/>
    </source>
</evidence>
<dbReference type="KEGG" id="hja:BST95_14950"/>
<dbReference type="FunFam" id="3.30.360.10:FF:000005">
    <property type="entry name" value="Homoserine dehydrogenase"/>
    <property type="match status" value="1"/>
</dbReference>
<organism evidence="16 17">
    <name type="scientific">Halioglobus japonicus</name>
    <dbReference type="NCBI Taxonomy" id="930805"/>
    <lineage>
        <taxon>Bacteria</taxon>
        <taxon>Pseudomonadati</taxon>
        <taxon>Pseudomonadota</taxon>
        <taxon>Gammaproteobacteria</taxon>
        <taxon>Cellvibrionales</taxon>
        <taxon>Halieaceae</taxon>
        <taxon>Halioglobus</taxon>
    </lineage>
</organism>
<evidence type="ECO:0000256" key="6">
    <source>
        <dbReference type="ARBA" id="ARBA00022605"/>
    </source>
</evidence>
<evidence type="ECO:0000256" key="1">
    <source>
        <dbReference type="ARBA" id="ARBA00005056"/>
    </source>
</evidence>
<dbReference type="NCBIfam" id="NF004976">
    <property type="entry name" value="PRK06349.1"/>
    <property type="match status" value="1"/>
</dbReference>
<evidence type="ECO:0000256" key="4">
    <source>
        <dbReference type="ARBA" id="ARBA00013213"/>
    </source>
</evidence>
<keyword evidence="17" id="KW-1185">Reference proteome</keyword>
<dbReference type="AlphaFoldDB" id="A0AAP8MGU6"/>
<comment type="pathway">
    <text evidence="1">Amino-acid biosynthesis; L-threonine biosynthesis; L-threonine from L-aspartate: step 3/5.</text>
</comment>
<evidence type="ECO:0000256" key="9">
    <source>
        <dbReference type="ARBA" id="ARBA00023002"/>
    </source>
</evidence>
<evidence type="ECO:0000256" key="5">
    <source>
        <dbReference type="ARBA" id="ARBA00013376"/>
    </source>
</evidence>
<sequence length="436" mass="46087">MSKPVKVGICGLGTVGSGTFNVLTRNAQAINARAQGELEITVVGARRDNPACDLGDTRVTRDIFEVARDPEVDVLVELIGGTTVARDLVTEALTNGKHVVTANKALIAEFGNELFALAEQNNVVIRYEAAVAGGIPIIKALREGLAGNRIEWLAGIINGTGNFILSEMREKGRDFADVLAEAQALGYAEADPTFDVEGIDAAHKLVILASLAFGMPLQFSSVYAEGITRLTTQDVEYAEELGYRIKHLGVAKQSDEGVELRVHPTLIPESRLLANVNGVKNAVLVEGDAVGPTLYYGAGAGAEPTASAVVADIVDLARELGAGQQCRVPALGFATDALQDLPIVPMERVSTAWYLRMEAEDKPGVLSQIASIFSDQGISIEALIQKAPAAGETRVPLILLTNKAVQGNVDRAVASIEGLDTISGEVTRIRVEALDG</sequence>
<dbReference type="Pfam" id="PF01842">
    <property type="entry name" value="ACT"/>
    <property type="match status" value="1"/>
</dbReference>
<evidence type="ECO:0000256" key="8">
    <source>
        <dbReference type="ARBA" id="ARBA00022857"/>
    </source>
</evidence>
<gene>
    <name evidence="16" type="ORF">C0029_03235</name>
</gene>
<dbReference type="InterPro" id="IPR045865">
    <property type="entry name" value="ACT-like_dom_sf"/>
</dbReference>
<dbReference type="EMBL" id="PKUR01000001">
    <property type="protein sequence ID" value="PLW87608.1"/>
    <property type="molecule type" value="Genomic_DNA"/>
</dbReference>
<evidence type="ECO:0000256" key="2">
    <source>
        <dbReference type="ARBA" id="ARBA00005062"/>
    </source>
</evidence>
<dbReference type="RefSeq" id="WP_084200350.1">
    <property type="nucleotide sequence ID" value="NZ_BMYL01000001.1"/>
</dbReference>
<dbReference type="Gene3D" id="3.40.50.720">
    <property type="entry name" value="NAD(P)-binding Rossmann-like Domain"/>
    <property type="match status" value="1"/>
</dbReference>
<evidence type="ECO:0000259" key="15">
    <source>
        <dbReference type="PROSITE" id="PS51671"/>
    </source>
</evidence>
<dbReference type="Gene3D" id="3.30.70.260">
    <property type="match status" value="1"/>
</dbReference>
<feature type="binding site" evidence="13">
    <location>
        <position position="104"/>
    </location>
    <ligand>
        <name>NADPH</name>
        <dbReference type="ChEBI" id="CHEBI:57783"/>
    </ligand>
</feature>
<dbReference type="Gene3D" id="3.30.360.10">
    <property type="entry name" value="Dihydrodipicolinate Reductase, domain 2"/>
    <property type="match status" value="1"/>
</dbReference>
<feature type="binding site" evidence="13">
    <location>
        <position position="189"/>
    </location>
    <ligand>
        <name>L-homoserine</name>
        <dbReference type="ChEBI" id="CHEBI:57476"/>
    </ligand>
</feature>
<keyword evidence="7" id="KW-0791">Threonine biosynthesis</keyword>
<dbReference type="GO" id="GO:0050661">
    <property type="term" value="F:NADP binding"/>
    <property type="evidence" value="ECO:0007669"/>
    <property type="project" value="InterPro"/>
</dbReference>
<feature type="binding site" evidence="13">
    <location>
        <begin position="10"/>
        <end position="17"/>
    </location>
    <ligand>
        <name>NADP(+)</name>
        <dbReference type="ChEBI" id="CHEBI:58349"/>
    </ligand>
</feature>
<dbReference type="Proteomes" id="UP000235162">
    <property type="component" value="Unassembled WGS sequence"/>
</dbReference>
<keyword evidence="8 13" id="KW-0521">NADP</keyword>
<dbReference type="EC" id="1.1.1.3" evidence="4"/>
<keyword evidence="9 16" id="KW-0560">Oxidoreductase</keyword>
<dbReference type="FunFam" id="3.30.70.260:FF:000030">
    <property type="entry name" value="Homoserine dehydrogenase"/>
    <property type="match status" value="1"/>
</dbReference>
<dbReference type="PANTHER" id="PTHR43331">
    <property type="entry name" value="HOMOSERINE DEHYDROGENASE"/>
    <property type="match status" value="1"/>
</dbReference>
<accession>A0AAP8MGU6</accession>
<evidence type="ECO:0000256" key="10">
    <source>
        <dbReference type="ARBA" id="ARBA00023167"/>
    </source>
</evidence>
<dbReference type="Pfam" id="PF03447">
    <property type="entry name" value="NAD_binding_3"/>
    <property type="match status" value="1"/>
</dbReference>
<dbReference type="GO" id="GO:0009086">
    <property type="term" value="P:methionine biosynthetic process"/>
    <property type="evidence" value="ECO:0007669"/>
    <property type="project" value="UniProtKB-KW"/>
</dbReference>
<evidence type="ECO:0000256" key="12">
    <source>
        <dbReference type="PIRSR" id="PIRSR000098-1"/>
    </source>
</evidence>
<evidence type="ECO:0000256" key="3">
    <source>
        <dbReference type="ARBA" id="ARBA00006753"/>
    </source>
</evidence>
<proteinExistence type="inferred from homology"/>
<name>A0AAP8MGU6_9GAMM</name>
<evidence type="ECO:0000256" key="7">
    <source>
        <dbReference type="ARBA" id="ARBA00022697"/>
    </source>
</evidence>
<dbReference type="InterPro" id="IPR005106">
    <property type="entry name" value="Asp/hSer_DH_NAD-bd"/>
</dbReference>
<dbReference type="InterPro" id="IPR019811">
    <property type="entry name" value="HDH_CS"/>
</dbReference>
<dbReference type="InterPro" id="IPR036291">
    <property type="entry name" value="NAD(P)-bd_dom_sf"/>
</dbReference>
<dbReference type="PROSITE" id="PS51671">
    <property type="entry name" value="ACT"/>
    <property type="match status" value="1"/>
</dbReference>
<dbReference type="SUPFAM" id="SSF51735">
    <property type="entry name" value="NAD(P)-binding Rossmann-fold domains"/>
    <property type="match status" value="1"/>
</dbReference>
<dbReference type="GO" id="GO:0004412">
    <property type="term" value="F:homoserine dehydrogenase activity"/>
    <property type="evidence" value="ECO:0007669"/>
    <property type="project" value="UniProtKB-EC"/>
</dbReference>
<protein>
    <recommendedName>
        <fullName evidence="5">Homoserine dehydrogenase</fullName>
        <ecNumber evidence="4">1.1.1.3</ecNumber>
    </recommendedName>
</protein>